<name>A0ACB8HAF6_PSICU</name>
<reference evidence="1" key="1">
    <citation type="submission" date="2021-10" db="EMBL/GenBank/DDBJ databases">
        <title>Psilocybe cubensis genome.</title>
        <authorList>
            <person name="Mckernan K.J."/>
            <person name="Crawford S."/>
            <person name="Trippe A."/>
            <person name="Kane L.T."/>
            <person name="Mclaughlin S."/>
        </authorList>
    </citation>
    <scope>NUCLEOTIDE SEQUENCE</scope>
    <source>
        <strain evidence="1">MGC-MH-2018</strain>
    </source>
</reference>
<keyword evidence="2" id="KW-1185">Reference proteome</keyword>
<organism evidence="1 2">
    <name type="scientific">Psilocybe cubensis</name>
    <name type="common">Psychedelic mushroom</name>
    <name type="synonym">Stropharia cubensis</name>
    <dbReference type="NCBI Taxonomy" id="181762"/>
    <lineage>
        <taxon>Eukaryota</taxon>
        <taxon>Fungi</taxon>
        <taxon>Dikarya</taxon>
        <taxon>Basidiomycota</taxon>
        <taxon>Agaricomycotina</taxon>
        <taxon>Agaricomycetes</taxon>
        <taxon>Agaricomycetidae</taxon>
        <taxon>Agaricales</taxon>
        <taxon>Agaricineae</taxon>
        <taxon>Strophariaceae</taxon>
        <taxon>Psilocybe</taxon>
    </lineage>
</organism>
<evidence type="ECO:0000313" key="2">
    <source>
        <dbReference type="Proteomes" id="UP000664032"/>
    </source>
</evidence>
<gene>
    <name evidence="1" type="ORF">JR316_0001700</name>
</gene>
<dbReference type="Proteomes" id="UP000664032">
    <property type="component" value="Unassembled WGS sequence"/>
</dbReference>
<comment type="caution">
    <text evidence="1">The sequence shown here is derived from an EMBL/GenBank/DDBJ whole genome shotgun (WGS) entry which is preliminary data.</text>
</comment>
<evidence type="ECO:0000313" key="1">
    <source>
        <dbReference type="EMBL" id="KAH9484798.1"/>
    </source>
</evidence>
<dbReference type="EMBL" id="JAFIQS020000002">
    <property type="protein sequence ID" value="KAH9484798.1"/>
    <property type="molecule type" value="Genomic_DNA"/>
</dbReference>
<protein>
    <submittedName>
        <fullName evidence="1">Ribonucleoside-diphosphate reductase small chain</fullName>
    </submittedName>
</protein>
<sequence length="292" mass="34141">MDSLRSTLMEWLLVKDPRRFVIFPIRYTTIWRAYKHAITTLWEAQYTGLSSDYKEWKQCLSPAQRYVGVVFFKNSIASHGMHTRILDILSKEITVPEAHCFFSVSSRRSLCFNSENVHKEAMAKITHGLTRLRMEGCTDDWGLLHHKKKFVDMWLMPLVYPFSERLLIVIFIQGVFGISLSRILQWFSSKDYLPAMMSTYTRILNDRECHIDFVSLLFYHLKRRPLAGFVYEFVGVIVNIEKGFGNALLNMLNVDILESDMNRYIEYKTDALIVSLGYKPMYGTSNKVFILP</sequence>
<proteinExistence type="predicted"/>
<accession>A0ACB8HAF6</accession>